<organism evidence="1 2">
    <name type="scientific">Nicotiana tabacum</name>
    <name type="common">Common tobacco</name>
    <dbReference type="NCBI Taxonomy" id="4097"/>
    <lineage>
        <taxon>Eukaryota</taxon>
        <taxon>Viridiplantae</taxon>
        <taxon>Streptophyta</taxon>
        <taxon>Embryophyta</taxon>
        <taxon>Tracheophyta</taxon>
        <taxon>Spermatophyta</taxon>
        <taxon>Magnoliopsida</taxon>
        <taxon>eudicotyledons</taxon>
        <taxon>Gunneridae</taxon>
        <taxon>Pentapetalae</taxon>
        <taxon>asterids</taxon>
        <taxon>lamiids</taxon>
        <taxon>Solanales</taxon>
        <taxon>Solanaceae</taxon>
        <taxon>Nicotianoideae</taxon>
        <taxon>Nicotianeae</taxon>
        <taxon>Nicotiana</taxon>
    </lineage>
</organism>
<reference evidence="1" key="1">
    <citation type="journal article" date="2014" name="Nat. Commun.">
        <title>The tobacco genome sequence and its comparison with those of tomato and potato.</title>
        <authorList>
            <person name="Sierro N."/>
            <person name="Battey J.N."/>
            <person name="Ouadi S."/>
            <person name="Bakaher N."/>
            <person name="Bovet L."/>
            <person name="Willig A."/>
            <person name="Goepfert S."/>
            <person name="Peitsch M.C."/>
            <person name="Ivanov N.V."/>
        </authorList>
    </citation>
    <scope>NUCLEOTIDE SEQUENCE [LARGE SCALE GENOMIC DNA]</scope>
</reference>
<evidence type="ECO:0000313" key="2">
    <source>
        <dbReference type="RefSeq" id="XP_075106776.1"/>
    </source>
</evidence>
<sequence>MEDSGAILCQISSLKDMLDQVNEEIEANIQATREIESQIVKSAEVESALAARESELMRTAYALQFEIDGLMRVYADSETSLKHLDEKICCLRTRSDDILMSMNNRRDAFMASCLAFQNEVSVKDNDEVCTLLAEKKLLQNEVRSLNKKTKALESSTTAFVEEVLEDLQQAKSALIASSFFFVWASVLRVNSLKYHCSIYQQLCKNLKLCMLGKRYNKWCFISNPLVVLNWNLM</sequence>
<keyword evidence="1" id="KW-1185">Reference proteome</keyword>
<reference evidence="2" key="2">
    <citation type="submission" date="2025-08" db="UniProtKB">
        <authorList>
            <consortium name="RefSeq"/>
        </authorList>
    </citation>
    <scope>IDENTIFICATION</scope>
    <source>
        <tissue evidence="2">Leaf</tissue>
    </source>
</reference>
<name>A0AC58UBA3_TOBAC</name>
<dbReference type="Proteomes" id="UP000790787">
    <property type="component" value="Chromosome 4"/>
</dbReference>
<accession>A0AC58UBA3</accession>
<dbReference type="RefSeq" id="XP_075106776.1">
    <property type="nucleotide sequence ID" value="XM_075250675.1"/>
</dbReference>
<protein>
    <submittedName>
        <fullName evidence="2">Uncharacterized protein LOC107824534</fullName>
    </submittedName>
</protein>
<gene>
    <name evidence="2" type="primary">LOC107824534</name>
</gene>
<evidence type="ECO:0000313" key="1">
    <source>
        <dbReference type="Proteomes" id="UP000790787"/>
    </source>
</evidence>
<proteinExistence type="predicted"/>